<dbReference type="Gene3D" id="3.40.50.300">
    <property type="entry name" value="P-loop containing nucleotide triphosphate hydrolases"/>
    <property type="match status" value="1"/>
</dbReference>
<dbReference type="InterPro" id="IPR007111">
    <property type="entry name" value="NACHT_NTPase"/>
</dbReference>
<sequence length="809" mass="90815">MPLLPEISLNYAHSPPPEPGMLATTSDQASIPSFANNLNPAAAQVDGTGPQVGRSYYTGLKRAFNNALTKTLEYCFRRSGDTRFTGSRPVAYSRGRADWVNGRSHAPPGDRHLANVNQVPGTSQAVYIGPGTGTSFFSNANNVVVNQPIMIDRSHIVNNLTQGKTTLEILYQRMTKGADIDSSVRWPPPKCYPGTRVRLTTEIQDWFLRDTRSWDFLWLSGPAGVGKSAVAQTVAEFAAEEGILGAIYFFSRPNKRYKYIEVFITLAYQLAIRFPGYQPLVTVKLIAEPDLLEKAPHIQFRKLIVEPLLLLSHERKHVIILDGLDECDGEDAQLEIIELINNLLRSNVSLPIIWMICSRPEAHLKRTFAQTDYDIQCWREFLPIGSEESRRDTETFIRGQFKEIHKRYGEGVEEDTSGSWPPEAAIEQIVEKTSGLFVLVDTLLKHIEDPETHDPDQRLNEVLTFLKNSHLTGSRNPVHDLDLFYTRILSDIPNNHWPITRLILVASTFRSIWVGQLAVQPMCNLLGITRAKFYAAMRQLHSVIRIPDPSDAAETPLHFFHTTFLDYLTDPNRAGRFFIGRLVSYHDFTVAAGLREFALLALRCLGSTIGLSQVNEHNEEVRGDQKICRLLEAALSWPSGDVDANWASAHAVADFCIHIFGFVCLLSEHSELDDEVLGTLRSFDFNIPAFLRKFVYYSSLVHFDKLRPSSLVRTQSVSDWDQALLSKVAKTYPHIKPFDFHDTPQEGFILLGEGTNSIAIVAGKQYIAFQYVSLKTLPQVWPVLQHTSIPWDGLVTDSDGGGGGDLGRR</sequence>
<dbReference type="Pfam" id="PF24883">
    <property type="entry name" value="NPHP3_N"/>
    <property type="match status" value="1"/>
</dbReference>
<dbReference type="PANTHER" id="PTHR10039">
    <property type="entry name" value="AMELOGENIN"/>
    <property type="match status" value="1"/>
</dbReference>
<dbReference type="InterPro" id="IPR056884">
    <property type="entry name" value="NPHP3-like_N"/>
</dbReference>
<name>A0A9P6BWJ5_9AGAR</name>
<evidence type="ECO:0000256" key="2">
    <source>
        <dbReference type="SAM" id="MobiDB-lite"/>
    </source>
</evidence>
<dbReference type="PROSITE" id="PS50837">
    <property type="entry name" value="NACHT"/>
    <property type="match status" value="1"/>
</dbReference>
<dbReference type="AlphaFoldDB" id="A0A9P6BWJ5"/>
<evidence type="ECO:0000313" key="4">
    <source>
        <dbReference type="EMBL" id="KAF9442971.1"/>
    </source>
</evidence>
<gene>
    <name evidence="4" type="ORF">P691DRAFT_809679</name>
</gene>
<feature type="domain" description="NACHT" evidence="3">
    <location>
        <begin position="215"/>
        <end position="362"/>
    </location>
</feature>
<reference evidence="4" key="1">
    <citation type="submission" date="2020-11" db="EMBL/GenBank/DDBJ databases">
        <authorList>
            <consortium name="DOE Joint Genome Institute"/>
            <person name="Ahrendt S."/>
            <person name="Riley R."/>
            <person name="Andreopoulos W."/>
            <person name="Labutti K."/>
            <person name="Pangilinan J."/>
            <person name="Ruiz-Duenas F.J."/>
            <person name="Barrasa J.M."/>
            <person name="Sanchez-Garcia M."/>
            <person name="Camarero S."/>
            <person name="Miyauchi S."/>
            <person name="Serrano A."/>
            <person name="Linde D."/>
            <person name="Babiker R."/>
            <person name="Drula E."/>
            <person name="Ayuso-Fernandez I."/>
            <person name="Pacheco R."/>
            <person name="Padilla G."/>
            <person name="Ferreira P."/>
            <person name="Barriuso J."/>
            <person name="Kellner H."/>
            <person name="Castanera R."/>
            <person name="Alfaro M."/>
            <person name="Ramirez L."/>
            <person name="Pisabarro A.G."/>
            <person name="Kuo A."/>
            <person name="Tritt A."/>
            <person name="Lipzen A."/>
            <person name="He G."/>
            <person name="Yan M."/>
            <person name="Ng V."/>
            <person name="Cullen D."/>
            <person name="Martin F."/>
            <person name="Rosso M.-N."/>
            <person name="Henrissat B."/>
            <person name="Hibbett D."/>
            <person name="Martinez A.T."/>
            <person name="Grigoriev I.V."/>
        </authorList>
    </citation>
    <scope>NUCLEOTIDE SEQUENCE</scope>
    <source>
        <strain evidence="4">MF-IS2</strain>
    </source>
</reference>
<dbReference type="SUPFAM" id="SSF52540">
    <property type="entry name" value="P-loop containing nucleoside triphosphate hydrolases"/>
    <property type="match status" value="1"/>
</dbReference>
<dbReference type="PANTHER" id="PTHR10039:SF17">
    <property type="entry name" value="FUNGAL STAND N-TERMINAL GOODBYE DOMAIN-CONTAINING PROTEIN-RELATED"/>
    <property type="match status" value="1"/>
</dbReference>
<keyword evidence="1" id="KW-0677">Repeat</keyword>
<accession>A0A9P6BWJ5</accession>
<dbReference type="OrthoDB" id="6084525at2759"/>
<dbReference type="InterPro" id="IPR027417">
    <property type="entry name" value="P-loop_NTPase"/>
</dbReference>
<evidence type="ECO:0000256" key="1">
    <source>
        <dbReference type="ARBA" id="ARBA00022737"/>
    </source>
</evidence>
<proteinExistence type="predicted"/>
<dbReference type="EMBL" id="MU151537">
    <property type="protein sequence ID" value="KAF9442971.1"/>
    <property type="molecule type" value="Genomic_DNA"/>
</dbReference>
<feature type="region of interest" description="Disordered" evidence="2">
    <location>
        <begin position="1"/>
        <end position="21"/>
    </location>
</feature>
<organism evidence="4 5">
    <name type="scientific">Macrolepiota fuliginosa MF-IS2</name>
    <dbReference type="NCBI Taxonomy" id="1400762"/>
    <lineage>
        <taxon>Eukaryota</taxon>
        <taxon>Fungi</taxon>
        <taxon>Dikarya</taxon>
        <taxon>Basidiomycota</taxon>
        <taxon>Agaricomycotina</taxon>
        <taxon>Agaricomycetes</taxon>
        <taxon>Agaricomycetidae</taxon>
        <taxon>Agaricales</taxon>
        <taxon>Agaricineae</taxon>
        <taxon>Agaricaceae</taxon>
        <taxon>Macrolepiota</taxon>
    </lineage>
</organism>
<evidence type="ECO:0000313" key="5">
    <source>
        <dbReference type="Proteomes" id="UP000807342"/>
    </source>
</evidence>
<keyword evidence="5" id="KW-1185">Reference proteome</keyword>
<comment type="caution">
    <text evidence="4">The sequence shown here is derived from an EMBL/GenBank/DDBJ whole genome shotgun (WGS) entry which is preliminary data.</text>
</comment>
<protein>
    <recommendedName>
        <fullName evidence="3">NACHT domain-containing protein</fullName>
    </recommendedName>
</protein>
<evidence type="ECO:0000259" key="3">
    <source>
        <dbReference type="PROSITE" id="PS50837"/>
    </source>
</evidence>
<dbReference type="Proteomes" id="UP000807342">
    <property type="component" value="Unassembled WGS sequence"/>
</dbReference>